<protein>
    <submittedName>
        <fullName evidence="7">Helix-turn-helix domain-containing protein</fullName>
    </submittedName>
</protein>
<proteinExistence type="predicted"/>
<comment type="caution">
    <text evidence="4">Lacks conserved residue(s) required for the propagation of feature annotation.</text>
</comment>
<comment type="caution">
    <text evidence="7">The sequence shown here is derived from an EMBL/GenBank/DDBJ whole genome shotgun (WGS) entry which is preliminary data.</text>
</comment>
<dbReference type="Gene3D" id="3.40.50.2300">
    <property type="match status" value="1"/>
</dbReference>
<sequence>MIKLLIADRDPKEREGLKWLVQAYPIPFDQVVLAGNIMECIRLIEREVPDVLCIELDMIPRSDWENVKKRVLHYVKKVIGMTVEATFERAMQAIELHTVDLWVKPISPDRIKRMLNRTYKQIAESHTGSDSRIQPAHARVSYQTLFLDQKSFGENRSLMLVQPEHSKCVPVLQAFLQEYPFHDQPDLFPVSDAVVCVFPRVYADEKKVFLQEGHRLLNEWSERYEDPLSLVINIHRDPLLSLHQKYRLAAKALEMRFFKGHRQVIFVDEQMDWTAIDPFLSTDEQREWLEMLNRFDKEGIKTWMHQQFSYREPPFPDPDLLRIRLTSILAQLRRFMQSHRLHEDSSFESHYHRVFASVLYSPVLFRIVQDILLFTYDLLCGAESRLTDANSNIIEQGVQYVEKHYHRPDLNLPQVAWQVGRNPSYFSHLLTTRKGITFRELVTEIRIRHACRLLKETTLSIQEIGNRVGYKNTNYFSRVFKRTKGCSPREYRPKRNERKTK</sequence>
<dbReference type="InterPro" id="IPR001789">
    <property type="entry name" value="Sig_transdc_resp-reg_receiver"/>
</dbReference>
<dbReference type="PROSITE" id="PS00041">
    <property type="entry name" value="HTH_ARAC_FAMILY_1"/>
    <property type="match status" value="1"/>
</dbReference>
<dbReference type="PANTHER" id="PTHR43280">
    <property type="entry name" value="ARAC-FAMILY TRANSCRIPTIONAL REGULATOR"/>
    <property type="match status" value="1"/>
</dbReference>
<dbReference type="SMART" id="SM00342">
    <property type="entry name" value="HTH_ARAC"/>
    <property type="match status" value="1"/>
</dbReference>
<dbReference type="GO" id="GO:0000160">
    <property type="term" value="P:phosphorelay signal transduction system"/>
    <property type="evidence" value="ECO:0007669"/>
    <property type="project" value="InterPro"/>
</dbReference>
<dbReference type="EMBL" id="JACEIQ010000040">
    <property type="protein sequence ID" value="MBA4496516.1"/>
    <property type="molecule type" value="Genomic_DNA"/>
</dbReference>
<dbReference type="InterPro" id="IPR020449">
    <property type="entry name" value="Tscrpt_reg_AraC-type_HTH"/>
</dbReference>
<organism evidence="7 8">
    <name type="scientific">Paenactinomyces guangxiensis</name>
    <dbReference type="NCBI Taxonomy" id="1490290"/>
    <lineage>
        <taxon>Bacteria</taxon>
        <taxon>Bacillati</taxon>
        <taxon>Bacillota</taxon>
        <taxon>Bacilli</taxon>
        <taxon>Bacillales</taxon>
        <taxon>Thermoactinomycetaceae</taxon>
        <taxon>Paenactinomyces</taxon>
    </lineage>
</organism>
<dbReference type="Proteomes" id="UP000535491">
    <property type="component" value="Unassembled WGS sequence"/>
</dbReference>
<dbReference type="PROSITE" id="PS50110">
    <property type="entry name" value="RESPONSE_REGULATORY"/>
    <property type="match status" value="1"/>
</dbReference>
<evidence type="ECO:0000259" key="5">
    <source>
        <dbReference type="PROSITE" id="PS01124"/>
    </source>
</evidence>
<dbReference type="InterPro" id="IPR011006">
    <property type="entry name" value="CheY-like_superfamily"/>
</dbReference>
<dbReference type="SUPFAM" id="SSF52172">
    <property type="entry name" value="CheY-like"/>
    <property type="match status" value="1"/>
</dbReference>
<name>A0A7W2A9E5_9BACL</name>
<evidence type="ECO:0000256" key="1">
    <source>
        <dbReference type="ARBA" id="ARBA00023015"/>
    </source>
</evidence>
<keyword evidence="8" id="KW-1185">Reference proteome</keyword>
<dbReference type="GO" id="GO:0003700">
    <property type="term" value="F:DNA-binding transcription factor activity"/>
    <property type="evidence" value="ECO:0007669"/>
    <property type="project" value="InterPro"/>
</dbReference>
<evidence type="ECO:0000256" key="2">
    <source>
        <dbReference type="ARBA" id="ARBA00023125"/>
    </source>
</evidence>
<dbReference type="SUPFAM" id="SSF46689">
    <property type="entry name" value="Homeodomain-like"/>
    <property type="match status" value="1"/>
</dbReference>
<dbReference type="Pfam" id="PF12833">
    <property type="entry name" value="HTH_18"/>
    <property type="match status" value="1"/>
</dbReference>
<dbReference type="Gene3D" id="1.10.10.60">
    <property type="entry name" value="Homeodomain-like"/>
    <property type="match status" value="2"/>
</dbReference>
<dbReference type="InterPro" id="IPR018060">
    <property type="entry name" value="HTH_AraC"/>
</dbReference>
<feature type="domain" description="HTH araC/xylS-type" evidence="5">
    <location>
        <begin position="395"/>
        <end position="494"/>
    </location>
</feature>
<dbReference type="PANTHER" id="PTHR43280:SF2">
    <property type="entry name" value="HTH-TYPE TRANSCRIPTIONAL REGULATOR EXSA"/>
    <property type="match status" value="1"/>
</dbReference>
<accession>A0A7W2A9E5</accession>
<dbReference type="PRINTS" id="PR00032">
    <property type="entry name" value="HTHARAC"/>
</dbReference>
<feature type="domain" description="Response regulatory" evidence="6">
    <location>
        <begin position="3"/>
        <end position="119"/>
    </location>
</feature>
<evidence type="ECO:0000259" key="6">
    <source>
        <dbReference type="PROSITE" id="PS50110"/>
    </source>
</evidence>
<keyword evidence="3" id="KW-0804">Transcription</keyword>
<dbReference type="RefSeq" id="WP_181755006.1">
    <property type="nucleotide sequence ID" value="NZ_JACEIQ010000040.1"/>
</dbReference>
<dbReference type="AlphaFoldDB" id="A0A7W2A9E5"/>
<keyword evidence="2" id="KW-0238">DNA-binding</keyword>
<keyword evidence="1" id="KW-0805">Transcription regulation</keyword>
<reference evidence="7 8" key="1">
    <citation type="submission" date="2020-07" db="EMBL/GenBank/DDBJ databases">
        <authorList>
            <person name="Feng H."/>
        </authorList>
    </citation>
    <scope>NUCLEOTIDE SEQUENCE [LARGE SCALE GENOMIC DNA]</scope>
    <source>
        <strain evidence="8">s-10</strain>
    </source>
</reference>
<dbReference type="InterPro" id="IPR009057">
    <property type="entry name" value="Homeodomain-like_sf"/>
</dbReference>
<dbReference type="PROSITE" id="PS01124">
    <property type="entry name" value="HTH_ARAC_FAMILY_2"/>
    <property type="match status" value="1"/>
</dbReference>
<dbReference type="InterPro" id="IPR018062">
    <property type="entry name" value="HTH_AraC-typ_CS"/>
</dbReference>
<evidence type="ECO:0000256" key="4">
    <source>
        <dbReference type="PROSITE-ProRule" id="PRU00169"/>
    </source>
</evidence>
<evidence type="ECO:0000256" key="3">
    <source>
        <dbReference type="ARBA" id="ARBA00023163"/>
    </source>
</evidence>
<evidence type="ECO:0000313" key="8">
    <source>
        <dbReference type="Proteomes" id="UP000535491"/>
    </source>
</evidence>
<dbReference type="GO" id="GO:0043565">
    <property type="term" value="F:sequence-specific DNA binding"/>
    <property type="evidence" value="ECO:0007669"/>
    <property type="project" value="InterPro"/>
</dbReference>
<evidence type="ECO:0000313" key="7">
    <source>
        <dbReference type="EMBL" id="MBA4496516.1"/>
    </source>
</evidence>
<gene>
    <name evidence="7" type="ORF">H1191_19870</name>
</gene>